<feature type="transmembrane region" description="Helical" evidence="7">
    <location>
        <begin position="204"/>
        <end position="224"/>
    </location>
</feature>
<evidence type="ECO:0000256" key="7">
    <source>
        <dbReference type="SAM" id="Phobius"/>
    </source>
</evidence>
<dbReference type="Pfam" id="PF01757">
    <property type="entry name" value="Acyl_transf_3"/>
    <property type="match status" value="1"/>
</dbReference>
<evidence type="ECO:0000313" key="10">
    <source>
        <dbReference type="Proteomes" id="UP000601789"/>
    </source>
</evidence>
<keyword evidence="3" id="KW-1003">Cell membrane</keyword>
<evidence type="ECO:0000259" key="8">
    <source>
        <dbReference type="Pfam" id="PF01757"/>
    </source>
</evidence>
<dbReference type="EMBL" id="JADGMQ010000005">
    <property type="protein sequence ID" value="MBI1620888.1"/>
    <property type="molecule type" value="Genomic_DNA"/>
</dbReference>
<keyword evidence="6 7" id="KW-0472">Membrane</keyword>
<evidence type="ECO:0000256" key="3">
    <source>
        <dbReference type="ARBA" id="ARBA00022475"/>
    </source>
</evidence>
<comment type="similarity">
    <text evidence="2">Belongs to the acyltransferase 3 family.</text>
</comment>
<evidence type="ECO:0000256" key="1">
    <source>
        <dbReference type="ARBA" id="ARBA00004651"/>
    </source>
</evidence>
<feature type="transmembrane region" description="Helical" evidence="7">
    <location>
        <begin position="313"/>
        <end position="332"/>
    </location>
</feature>
<organism evidence="9 10">
    <name type="scientific">Aquamicrobium zhengzhouense</name>
    <dbReference type="NCBI Taxonomy" id="2781738"/>
    <lineage>
        <taxon>Bacteria</taxon>
        <taxon>Pseudomonadati</taxon>
        <taxon>Pseudomonadota</taxon>
        <taxon>Alphaproteobacteria</taxon>
        <taxon>Hyphomicrobiales</taxon>
        <taxon>Phyllobacteriaceae</taxon>
        <taxon>Aquamicrobium</taxon>
    </lineage>
</organism>
<feature type="domain" description="Acyltransferase 3" evidence="8">
    <location>
        <begin position="9"/>
        <end position="328"/>
    </location>
</feature>
<gene>
    <name evidence="9" type="ORF">IOD40_09470</name>
</gene>
<proteinExistence type="inferred from homology"/>
<feature type="transmembrane region" description="Helical" evidence="7">
    <location>
        <begin position="119"/>
        <end position="138"/>
    </location>
</feature>
<accession>A0ABS0SEL2</accession>
<reference evidence="9 10" key="1">
    <citation type="submission" date="2020-10" db="EMBL/GenBank/DDBJ databases">
        <title>Aquamicrobium zhengzhouensis sp. nov., a exopolysaccharide producing bacterium isolated from farmland soil.</title>
        <authorList>
            <person name="Wang X."/>
        </authorList>
    </citation>
    <scope>NUCLEOTIDE SEQUENCE [LARGE SCALE GENOMIC DNA]</scope>
    <source>
        <strain evidence="10">cd-1</strain>
    </source>
</reference>
<evidence type="ECO:0000256" key="4">
    <source>
        <dbReference type="ARBA" id="ARBA00022692"/>
    </source>
</evidence>
<evidence type="ECO:0000256" key="6">
    <source>
        <dbReference type="ARBA" id="ARBA00023136"/>
    </source>
</evidence>
<dbReference type="PANTHER" id="PTHR40074">
    <property type="entry name" value="O-ACETYLTRANSFERASE WECH"/>
    <property type="match status" value="1"/>
</dbReference>
<keyword evidence="9" id="KW-0808">Transferase</keyword>
<dbReference type="RefSeq" id="WP_198476302.1">
    <property type="nucleotide sequence ID" value="NZ_JADGMQ010000005.1"/>
</dbReference>
<evidence type="ECO:0000313" key="9">
    <source>
        <dbReference type="EMBL" id="MBI1620888.1"/>
    </source>
</evidence>
<name>A0ABS0SEL2_9HYPH</name>
<feature type="transmembrane region" description="Helical" evidence="7">
    <location>
        <begin position="16"/>
        <end position="36"/>
    </location>
</feature>
<feature type="transmembrane region" description="Helical" evidence="7">
    <location>
        <begin position="175"/>
        <end position="197"/>
    </location>
</feature>
<keyword evidence="5 7" id="KW-1133">Transmembrane helix</keyword>
<feature type="transmembrane region" description="Helical" evidence="7">
    <location>
        <begin position="275"/>
        <end position="301"/>
    </location>
</feature>
<comment type="caution">
    <text evidence="9">The sequence shown here is derived from an EMBL/GenBank/DDBJ whole genome shotgun (WGS) entry which is preliminary data.</text>
</comment>
<keyword evidence="9" id="KW-0012">Acyltransferase</keyword>
<dbReference type="Proteomes" id="UP000601789">
    <property type="component" value="Unassembled WGS sequence"/>
</dbReference>
<evidence type="ECO:0000256" key="5">
    <source>
        <dbReference type="ARBA" id="ARBA00022989"/>
    </source>
</evidence>
<dbReference type="PANTHER" id="PTHR40074:SF4">
    <property type="entry name" value="INNER MEMBRANE PROTEIN YCFT"/>
    <property type="match status" value="1"/>
</dbReference>
<dbReference type="GO" id="GO:0016746">
    <property type="term" value="F:acyltransferase activity"/>
    <property type="evidence" value="ECO:0007669"/>
    <property type="project" value="UniProtKB-KW"/>
</dbReference>
<evidence type="ECO:0000256" key="2">
    <source>
        <dbReference type="ARBA" id="ARBA00007400"/>
    </source>
</evidence>
<feature type="transmembrane region" description="Helical" evidence="7">
    <location>
        <begin position="145"/>
        <end position="169"/>
    </location>
</feature>
<dbReference type="InterPro" id="IPR002656">
    <property type="entry name" value="Acyl_transf_3_dom"/>
</dbReference>
<feature type="transmembrane region" description="Helical" evidence="7">
    <location>
        <begin position="80"/>
        <end position="99"/>
    </location>
</feature>
<protein>
    <submittedName>
        <fullName evidence="9">Acyltransferase family protein</fullName>
    </submittedName>
</protein>
<comment type="subcellular location">
    <subcellularLocation>
        <location evidence="1">Cell membrane</location>
        <topology evidence="1">Multi-pass membrane protein</topology>
    </subcellularLocation>
</comment>
<keyword evidence="4 7" id="KW-0812">Transmembrane</keyword>
<feature type="transmembrane region" description="Helical" evidence="7">
    <location>
        <begin position="244"/>
        <end position="268"/>
    </location>
</feature>
<sequence length="365" mass="40230">MAGTSSRIGWVDTAKGICIVFVVMMHSTLGVGQALGETGWMHDVVAFARPFRMPDFFLISGLFLGLVIDRPWIRYIDRKVVHFLYFYILWLTIQFALKAPGMAMENGMAAPFVQYLHAFIQPFGTLWFVYILPIFFVLTRMLKSLPVWFVLTCAAIFEILPIHTGWMLIDEFCARYVYFFAGYALAARIFALADWAAANRTASILLLVLWALVNAALVFSPVPWSLEFAVQPLGAAEGEAGLAALPYVSLALGAAGAMAIVTVSALVADASWSRWLNWIGAHSIVIYLAFFLPMAVARTALIRLGIITDVGTISLLVTMAGVIGPVMLYALIQMTGWGRFLFERPDWAYIDRAPAKPQLAASPAG</sequence>
<keyword evidence="10" id="KW-1185">Reference proteome</keyword>
<feature type="transmembrane region" description="Helical" evidence="7">
    <location>
        <begin position="56"/>
        <end position="73"/>
    </location>
</feature>